<evidence type="ECO:0000259" key="1">
    <source>
        <dbReference type="Pfam" id="PF00501"/>
    </source>
</evidence>
<dbReference type="PANTHER" id="PTHR43767">
    <property type="entry name" value="LONG-CHAIN-FATTY-ACID--COA LIGASE"/>
    <property type="match status" value="1"/>
</dbReference>
<dbReference type="InterPro" id="IPR045851">
    <property type="entry name" value="AMP-bd_C_sf"/>
</dbReference>
<dbReference type="PANTHER" id="PTHR43767:SF10">
    <property type="entry name" value="SURFACTIN SYNTHASE SUBUNIT 1"/>
    <property type="match status" value="1"/>
</dbReference>
<sequence>MVTDPAFVAPPAPTEPADLVALLDRAADLHGQRPAVRGATGAWTWSRLSAASRTVADRLAELGVEPGSRVLSVLRPGREFAALLFGVLRAGCSLVPARPASSDFELSHLLSDALPVLVAVDDDGQAPPAGGSAAVRISTLLRDGAPPAARPRTRGTAGASEEALLLYTSGSTGRPKGIVCPHRAVVFAARAISERLGYRSQDVVWNRLPLSFDYGLYQFFLCALAGAELVLPPGGLSADEPARLREAGASVLPLVPAYGTVLARLAERDPRPTRVRLLTNTGAALVGADAARVRAAFPGSSLVCMYGMTECKRITAADHDEDLTHPGTVGRALPGTRLFVVDERGRPQPPDTVGQIVSAGPHVMAGYRNAPEETARRFGPSPDGDGRAVYTGDTGRIDSDGRLYFLGRSDDIFKHRGWRMSTQELETALLDVPGVRSAAAAPPDAAGVLTVWVATELAAREVLRALVERLGAARAPDRCVVLAELPLTAHGKVDREELRSAGWAQ</sequence>
<dbReference type="PROSITE" id="PS00455">
    <property type="entry name" value="AMP_BINDING"/>
    <property type="match status" value="1"/>
</dbReference>
<gene>
    <name evidence="2" type="ORF">JGS22_021230</name>
</gene>
<dbReference type="Pfam" id="PF00501">
    <property type="entry name" value="AMP-binding"/>
    <property type="match status" value="1"/>
</dbReference>
<comment type="caution">
    <text evidence="2">The sequence shown here is derived from an EMBL/GenBank/DDBJ whole genome shotgun (WGS) entry which is preliminary data.</text>
</comment>
<dbReference type="InterPro" id="IPR042099">
    <property type="entry name" value="ANL_N_sf"/>
</dbReference>
<keyword evidence="3" id="KW-1185">Reference proteome</keyword>
<dbReference type="SUPFAM" id="SSF56801">
    <property type="entry name" value="Acetyl-CoA synthetase-like"/>
    <property type="match status" value="1"/>
</dbReference>
<accession>A0A949JII3</accession>
<dbReference type="Gene3D" id="3.40.50.12780">
    <property type="entry name" value="N-terminal domain of ligase-like"/>
    <property type="match status" value="1"/>
</dbReference>
<organism evidence="2 3">
    <name type="scientific">Streptomyces tardus</name>
    <dbReference type="NCBI Taxonomy" id="2780544"/>
    <lineage>
        <taxon>Bacteria</taxon>
        <taxon>Bacillati</taxon>
        <taxon>Actinomycetota</taxon>
        <taxon>Actinomycetes</taxon>
        <taxon>Kitasatosporales</taxon>
        <taxon>Streptomycetaceae</taxon>
        <taxon>Streptomyces</taxon>
    </lineage>
</organism>
<dbReference type="EMBL" id="JAELVF020000002">
    <property type="protein sequence ID" value="MBU7600087.1"/>
    <property type="molecule type" value="Genomic_DNA"/>
</dbReference>
<dbReference type="Proteomes" id="UP000694501">
    <property type="component" value="Unassembled WGS sequence"/>
</dbReference>
<reference evidence="2" key="1">
    <citation type="submission" date="2021-06" db="EMBL/GenBank/DDBJ databases">
        <title>Sequencing of actinobacteria type strains.</title>
        <authorList>
            <person name="Nguyen G.-S."/>
            <person name="Wentzel A."/>
        </authorList>
    </citation>
    <scope>NUCLEOTIDE SEQUENCE</scope>
    <source>
        <strain evidence="2">P38-E01</strain>
    </source>
</reference>
<dbReference type="InterPro" id="IPR020845">
    <property type="entry name" value="AMP-binding_CS"/>
</dbReference>
<dbReference type="AlphaFoldDB" id="A0A949JII3"/>
<proteinExistence type="predicted"/>
<evidence type="ECO:0000313" key="3">
    <source>
        <dbReference type="Proteomes" id="UP000694501"/>
    </source>
</evidence>
<dbReference type="InterPro" id="IPR050237">
    <property type="entry name" value="ATP-dep_AMP-bd_enzyme"/>
</dbReference>
<dbReference type="RefSeq" id="WP_211039318.1">
    <property type="nucleotide sequence ID" value="NZ_JAELVF020000002.1"/>
</dbReference>
<protein>
    <submittedName>
        <fullName evidence="2">AMP-binding protein</fullName>
    </submittedName>
</protein>
<dbReference type="InterPro" id="IPR000873">
    <property type="entry name" value="AMP-dep_synth/lig_dom"/>
</dbReference>
<name>A0A949JII3_9ACTN</name>
<dbReference type="Gene3D" id="3.30.300.30">
    <property type="match status" value="1"/>
</dbReference>
<feature type="domain" description="AMP-dependent synthetase/ligase" evidence="1">
    <location>
        <begin position="24"/>
        <end position="367"/>
    </location>
</feature>
<evidence type="ECO:0000313" key="2">
    <source>
        <dbReference type="EMBL" id="MBU7600087.1"/>
    </source>
</evidence>